<dbReference type="PANTHER" id="PTHR39184">
    <property type="match status" value="1"/>
</dbReference>
<dbReference type="Pfam" id="PF04466">
    <property type="entry name" value="Terminase_3"/>
    <property type="match status" value="1"/>
</dbReference>
<sequence length="136" mass="15667">MIKVNVPDIVGGGYGTFWRWRGRYRVVKGSRASKKSKTTALWYIYNMMKYPAANLLVVRKVARTLQNSCFSDLRWAIERLHVGRYWKATRSPMEITFLPTGQRILFAGLDDPLKITSISVPKGVLCWMWLNITGSH</sequence>
<accession>A0A1G5VJF3</accession>
<dbReference type="GeneID" id="87755691"/>
<reference evidence="2 3" key="1">
    <citation type="submission" date="2016-10" db="EMBL/GenBank/DDBJ databases">
        <authorList>
            <person name="de Groot N.N."/>
        </authorList>
    </citation>
    <scope>NUCLEOTIDE SEQUENCE [LARGE SCALE GENOMIC DNA]</scope>
    <source>
        <strain evidence="2 3">DSM 15230</strain>
    </source>
</reference>
<dbReference type="EMBL" id="FMXA01000007">
    <property type="protein sequence ID" value="SDA45556.1"/>
    <property type="molecule type" value="Genomic_DNA"/>
</dbReference>
<dbReference type="RefSeq" id="WP_234944906.1">
    <property type="nucleotide sequence ID" value="NZ_FMXA01000007.1"/>
</dbReference>
<feature type="domain" description="Phage terminase large subunit N-terminal" evidence="1">
    <location>
        <begin position="23"/>
        <end position="130"/>
    </location>
</feature>
<evidence type="ECO:0000313" key="3">
    <source>
        <dbReference type="Proteomes" id="UP000199689"/>
    </source>
</evidence>
<gene>
    <name evidence="2" type="ORF">SAMN02910343_00657</name>
</gene>
<dbReference type="STRING" id="209880.SAMN02910343_00657"/>
<evidence type="ECO:0000313" key="2">
    <source>
        <dbReference type="EMBL" id="SDA45556.1"/>
    </source>
</evidence>
<proteinExistence type="predicted"/>
<dbReference type="AlphaFoldDB" id="A0A1G5VJF3"/>
<dbReference type="Proteomes" id="UP000199689">
    <property type="component" value="Unassembled WGS sequence"/>
</dbReference>
<organism evidence="2 3">
    <name type="scientific">Allisonella histaminiformans</name>
    <dbReference type="NCBI Taxonomy" id="209880"/>
    <lineage>
        <taxon>Bacteria</taxon>
        <taxon>Bacillati</taxon>
        <taxon>Bacillota</taxon>
        <taxon>Negativicutes</taxon>
        <taxon>Veillonellales</taxon>
        <taxon>Veillonellaceae</taxon>
        <taxon>Allisonella</taxon>
    </lineage>
</organism>
<dbReference type="InterPro" id="IPR035412">
    <property type="entry name" value="Terminase_L_N"/>
</dbReference>
<keyword evidence="3" id="KW-1185">Reference proteome</keyword>
<evidence type="ECO:0000259" key="1">
    <source>
        <dbReference type="Pfam" id="PF04466"/>
    </source>
</evidence>
<dbReference type="InterPro" id="IPR052380">
    <property type="entry name" value="Viral_DNA_packaging_terminase"/>
</dbReference>
<name>A0A1G5VJF3_9FIRM</name>
<protein>
    <submittedName>
        <fullName evidence="2">Phage terminase, large subunit, PBSX family</fullName>
    </submittedName>
</protein>
<dbReference type="PANTHER" id="PTHR39184:SF1">
    <property type="entry name" value="PBSX PHAGE TERMINASE LARGE SUBUNIT"/>
    <property type="match status" value="1"/>
</dbReference>
<dbReference type="Gene3D" id="3.40.50.300">
    <property type="entry name" value="P-loop containing nucleotide triphosphate hydrolases"/>
    <property type="match status" value="1"/>
</dbReference>
<dbReference type="InterPro" id="IPR027417">
    <property type="entry name" value="P-loop_NTPase"/>
</dbReference>